<feature type="region of interest" description="Disordered" evidence="1">
    <location>
        <begin position="1"/>
        <end position="21"/>
    </location>
</feature>
<gene>
    <name evidence="2" type="ordered locus">Psesu_1167</name>
</gene>
<feature type="compositionally biased region" description="Low complexity" evidence="1">
    <location>
        <begin position="1"/>
        <end position="17"/>
    </location>
</feature>
<accession>E6WS68</accession>
<reference evidence="2 3" key="1">
    <citation type="submission" date="2011-01" db="EMBL/GenBank/DDBJ databases">
        <title>Complete sequence of Pseudoxanthomonas suwonensis 11-1.</title>
        <authorList>
            <consortium name="US DOE Joint Genome Institute"/>
            <person name="Lucas S."/>
            <person name="Copeland A."/>
            <person name="Lapidus A."/>
            <person name="Cheng J.-F."/>
            <person name="Goodwin L."/>
            <person name="Pitluck S."/>
            <person name="Teshima H."/>
            <person name="Detter J.C."/>
            <person name="Han C."/>
            <person name="Tapia R."/>
            <person name="Land M."/>
            <person name="Hauser L."/>
            <person name="Kyrpides N."/>
            <person name="Ivanova N."/>
            <person name="Ovchinnikova G."/>
            <person name="Siebers A.K."/>
            <person name="Allgaier M."/>
            <person name="Thelen M.P."/>
            <person name="Hugenholtz P."/>
            <person name="Gladden J."/>
            <person name="Woyke T."/>
        </authorList>
    </citation>
    <scope>NUCLEOTIDE SEQUENCE [LARGE SCALE GENOMIC DNA]</scope>
    <source>
        <strain evidence="3">11-1</strain>
    </source>
</reference>
<dbReference type="RefSeq" id="WP_013534846.1">
    <property type="nucleotide sequence ID" value="NC_014924.1"/>
</dbReference>
<dbReference type="KEGG" id="psu:Psesu_1167"/>
<dbReference type="STRING" id="743721.Psesu_1167"/>
<evidence type="ECO:0000313" key="2">
    <source>
        <dbReference type="EMBL" id="ADV27017.1"/>
    </source>
</evidence>
<protein>
    <submittedName>
        <fullName evidence="2">Uncharacterized protein</fullName>
    </submittedName>
</protein>
<name>E6WS68_PSEUU</name>
<organism evidence="2 3">
    <name type="scientific">Pseudoxanthomonas suwonensis (strain 11-1)</name>
    <dbReference type="NCBI Taxonomy" id="743721"/>
    <lineage>
        <taxon>Bacteria</taxon>
        <taxon>Pseudomonadati</taxon>
        <taxon>Pseudomonadota</taxon>
        <taxon>Gammaproteobacteria</taxon>
        <taxon>Lysobacterales</taxon>
        <taxon>Lysobacteraceae</taxon>
        <taxon>Pseudoxanthomonas</taxon>
    </lineage>
</organism>
<sequence length="66" mass="6575">MALSNDTQAAAAQETADGTLVGRNSTSKVGFYGTTPTVRPQVAASPNAQGIVDALKALGLITQAAS</sequence>
<dbReference type="Proteomes" id="UP000008632">
    <property type="component" value="Chromosome"/>
</dbReference>
<dbReference type="HOGENOM" id="CLU_2828086_0_0_6"/>
<proteinExistence type="predicted"/>
<evidence type="ECO:0000256" key="1">
    <source>
        <dbReference type="SAM" id="MobiDB-lite"/>
    </source>
</evidence>
<dbReference type="EMBL" id="CP002446">
    <property type="protein sequence ID" value="ADV27017.1"/>
    <property type="molecule type" value="Genomic_DNA"/>
</dbReference>
<dbReference type="AlphaFoldDB" id="E6WS68"/>
<keyword evidence="3" id="KW-1185">Reference proteome</keyword>
<evidence type="ECO:0000313" key="3">
    <source>
        <dbReference type="Proteomes" id="UP000008632"/>
    </source>
</evidence>